<evidence type="ECO:0000313" key="5">
    <source>
        <dbReference type="EMBL" id="MBS2961518.1"/>
    </source>
</evidence>
<dbReference type="Gene3D" id="3.10.580.10">
    <property type="entry name" value="CBS-domain"/>
    <property type="match status" value="1"/>
</dbReference>
<dbReference type="PANTHER" id="PTHR43080:SF29">
    <property type="entry name" value="OS02G0818000 PROTEIN"/>
    <property type="match status" value="1"/>
</dbReference>
<evidence type="ECO:0000259" key="3">
    <source>
        <dbReference type="PROSITE" id="PS50914"/>
    </source>
</evidence>
<dbReference type="InterPro" id="IPR046342">
    <property type="entry name" value="CBS_dom_sf"/>
</dbReference>
<dbReference type="SMART" id="SM00116">
    <property type="entry name" value="CBS"/>
    <property type="match status" value="2"/>
</dbReference>
<feature type="domain" description="CBS" evidence="4">
    <location>
        <begin position="10"/>
        <end position="68"/>
    </location>
</feature>
<dbReference type="PROSITE" id="PS50914">
    <property type="entry name" value="BON"/>
    <property type="match status" value="1"/>
</dbReference>
<accession>A0A8J7WHP0</accession>
<feature type="domain" description="CBS" evidence="4">
    <location>
        <begin position="95"/>
        <end position="152"/>
    </location>
</feature>
<dbReference type="InterPro" id="IPR000644">
    <property type="entry name" value="CBS_dom"/>
</dbReference>
<reference evidence="5" key="1">
    <citation type="submission" date="2021-04" db="EMBL/GenBank/DDBJ databases">
        <title>Genome based classification of Actinospica acidithermotolerans sp. nov., an actinobacterium isolated from an Indonesian hot spring.</title>
        <authorList>
            <person name="Kusuma A.B."/>
            <person name="Putra K.E."/>
            <person name="Nafisah S."/>
            <person name="Loh J."/>
            <person name="Nouioui I."/>
            <person name="Goodfellow M."/>
        </authorList>
    </citation>
    <scope>NUCLEOTIDE SEQUENCE</scope>
    <source>
        <strain evidence="5">DSM 45618</strain>
    </source>
</reference>
<dbReference type="InterPro" id="IPR051257">
    <property type="entry name" value="Diverse_CBS-Domain"/>
</dbReference>
<sequence length="243" mass="26523">MAHRTVESVMTPVAQVVSVRPGTPYKEVVKLLTQHAVSAVPVLGEAGHVLGVVSEADLLFKETRTASSGSARAAISPKQALSRHKAEGATAVELMTAPAVTIRPDEQVAAAARRLEEHRIKRMPVVDGEGRLVGIVSRRDLLRVFLRTDREMEAELRSLLVDSFWIDPNGWSARVSEGRVLLSGRMDRRSTVRIAESAARRIDGVVAVDNELTYTEDDSQVPPVREVPFKGVFAGLHRSGGRH</sequence>
<dbReference type="PROSITE" id="PS51371">
    <property type="entry name" value="CBS"/>
    <property type="match status" value="2"/>
</dbReference>
<dbReference type="Proteomes" id="UP000677913">
    <property type="component" value="Unassembled WGS sequence"/>
</dbReference>
<comment type="caution">
    <text evidence="5">The sequence shown here is derived from an EMBL/GenBank/DDBJ whole genome shotgun (WGS) entry which is preliminary data.</text>
</comment>
<dbReference type="RefSeq" id="WP_211463268.1">
    <property type="nucleotide sequence ID" value="NZ_JAGSXH010000001.1"/>
</dbReference>
<dbReference type="AlphaFoldDB" id="A0A8J7WHP0"/>
<keyword evidence="6" id="KW-1185">Reference proteome</keyword>
<evidence type="ECO:0000313" key="6">
    <source>
        <dbReference type="Proteomes" id="UP000677913"/>
    </source>
</evidence>
<feature type="domain" description="BON" evidence="3">
    <location>
        <begin position="148"/>
        <end position="216"/>
    </location>
</feature>
<dbReference type="InterPro" id="IPR017080">
    <property type="entry name" value="UCP036990_CBS_BON"/>
</dbReference>
<dbReference type="CDD" id="cd04586">
    <property type="entry name" value="CBS_pair_BON_assoc"/>
    <property type="match status" value="1"/>
</dbReference>
<gene>
    <name evidence="5" type="ORF">KGA66_00570</name>
</gene>
<dbReference type="Pfam" id="PF04972">
    <property type="entry name" value="BON"/>
    <property type="match status" value="1"/>
</dbReference>
<dbReference type="PANTHER" id="PTHR43080">
    <property type="entry name" value="CBS DOMAIN-CONTAINING PROTEIN CBSX3, MITOCHONDRIAL"/>
    <property type="match status" value="1"/>
</dbReference>
<organism evidence="5 6">
    <name type="scientific">Actinocrinis puniceicyclus</name>
    <dbReference type="NCBI Taxonomy" id="977794"/>
    <lineage>
        <taxon>Bacteria</taxon>
        <taxon>Bacillati</taxon>
        <taxon>Actinomycetota</taxon>
        <taxon>Actinomycetes</taxon>
        <taxon>Catenulisporales</taxon>
        <taxon>Actinospicaceae</taxon>
        <taxon>Actinocrinis</taxon>
    </lineage>
</organism>
<name>A0A8J7WHP0_9ACTN</name>
<dbReference type="PIRSF" id="PIRSF036990">
    <property type="entry name" value="UCP036990_CBS_BON"/>
    <property type="match status" value="1"/>
</dbReference>
<evidence type="ECO:0000259" key="4">
    <source>
        <dbReference type="PROSITE" id="PS51371"/>
    </source>
</evidence>
<dbReference type="Gene3D" id="3.30.1340.30">
    <property type="match status" value="1"/>
</dbReference>
<dbReference type="EMBL" id="JAGSXH010000001">
    <property type="protein sequence ID" value="MBS2961518.1"/>
    <property type="molecule type" value="Genomic_DNA"/>
</dbReference>
<evidence type="ECO:0000256" key="1">
    <source>
        <dbReference type="ARBA" id="ARBA00023122"/>
    </source>
</evidence>
<dbReference type="InterPro" id="IPR007055">
    <property type="entry name" value="BON_dom"/>
</dbReference>
<dbReference type="SUPFAM" id="SSF54631">
    <property type="entry name" value="CBS-domain pair"/>
    <property type="match status" value="1"/>
</dbReference>
<protein>
    <submittedName>
        <fullName evidence="5">CBS domain-containing protein</fullName>
    </submittedName>
</protein>
<proteinExistence type="predicted"/>
<evidence type="ECO:0000256" key="2">
    <source>
        <dbReference type="PROSITE-ProRule" id="PRU00703"/>
    </source>
</evidence>
<dbReference type="Pfam" id="PF00571">
    <property type="entry name" value="CBS"/>
    <property type="match status" value="2"/>
</dbReference>
<keyword evidence="1 2" id="KW-0129">CBS domain</keyword>